<gene>
    <name evidence="1" type="ORF">F1609_00155</name>
</gene>
<keyword evidence="2" id="KW-1185">Reference proteome</keyword>
<comment type="caution">
    <text evidence="1">The sequence shown here is derived from an EMBL/GenBank/DDBJ whole genome shotgun (WGS) entry which is preliminary data.</text>
</comment>
<evidence type="ECO:0000313" key="1">
    <source>
        <dbReference type="EMBL" id="NHZ38583.1"/>
    </source>
</evidence>
<sequence>MVVVAVVLLGILFFWAKSRSNSTDWVEVGIGGPKETEFPYRYMGNKEFPPTHPDLVGLTLDLQAGRARGAWVYAQASGCYAPKLRDGIPSIVCESVNRESIIVGGTDNIREFLLSLNSGQVGAVKGKAMGLYADHPVIWVNDPALKRKVD</sequence>
<protein>
    <submittedName>
        <fullName evidence="1">Uncharacterized protein</fullName>
    </submittedName>
</protein>
<evidence type="ECO:0000313" key="2">
    <source>
        <dbReference type="Proteomes" id="UP000819052"/>
    </source>
</evidence>
<dbReference type="RefSeq" id="WP_167073506.1">
    <property type="nucleotide sequence ID" value="NZ_VVIW01000001.1"/>
</dbReference>
<reference evidence="1 2" key="1">
    <citation type="submission" date="2019-09" db="EMBL/GenBank/DDBJ databases">
        <title>Taxonomy of Antarctic Massilia spp.: description of Massilia rubra sp. nov., Massilia aquatica sp. nov., Massilia mucilaginosa sp. nov., Massilia frigida sp. nov. isolated from streams, lakes and regoliths.</title>
        <authorList>
            <person name="Holochova P."/>
            <person name="Sedlacek I."/>
            <person name="Kralova S."/>
            <person name="Maslanova I."/>
            <person name="Busse H.-J."/>
            <person name="Stankova E."/>
            <person name="Vrbovska V."/>
            <person name="Kovarovic V."/>
            <person name="Bartak M."/>
            <person name="Svec P."/>
            <person name="Pantucek R."/>
        </authorList>
    </citation>
    <scope>NUCLEOTIDE SEQUENCE [LARGE SCALE GENOMIC DNA]</scope>
    <source>
        <strain evidence="1 2">CCM 8693</strain>
    </source>
</reference>
<dbReference type="EMBL" id="VVIW01000001">
    <property type="protein sequence ID" value="NHZ38583.1"/>
    <property type="molecule type" value="Genomic_DNA"/>
</dbReference>
<dbReference type="Proteomes" id="UP000819052">
    <property type="component" value="Unassembled WGS sequence"/>
</dbReference>
<name>A0ABX0M0M9_9BURK</name>
<proteinExistence type="predicted"/>
<organism evidence="1 2">
    <name type="scientific">Massilia aquatica</name>
    <dbReference type="NCBI Taxonomy" id="2609000"/>
    <lineage>
        <taxon>Bacteria</taxon>
        <taxon>Pseudomonadati</taxon>
        <taxon>Pseudomonadota</taxon>
        <taxon>Betaproteobacteria</taxon>
        <taxon>Burkholderiales</taxon>
        <taxon>Oxalobacteraceae</taxon>
        <taxon>Telluria group</taxon>
        <taxon>Massilia</taxon>
    </lineage>
</organism>
<accession>A0ABX0M0M9</accession>